<protein>
    <recommendedName>
        <fullName evidence="6">Protein kinase domain-containing protein</fullName>
    </recommendedName>
</protein>
<evidence type="ECO:0000256" key="4">
    <source>
        <dbReference type="ARBA" id="ARBA00022840"/>
    </source>
</evidence>
<evidence type="ECO:0000259" key="6">
    <source>
        <dbReference type="PROSITE" id="PS50011"/>
    </source>
</evidence>
<dbReference type="EMBL" id="CAJNOR010003215">
    <property type="protein sequence ID" value="CAF1390407.1"/>
    <property type="molecule type" value="Genomic_DNA"/>
</dbReference>
<dbReference type="InterPro" id="IPR050538">
    <property type="entry name" value="MAP_kinase_kinase_kinase"/>
</dbReference>
<keyword evidence="2" id="KW-0547">Nucleotide-binding</keyword>
<feature type="region of interest" description="Disordered" evidence="5">
    <location>
        <begin position="318"/>
        <end position="355"/>
    </location>
</feature>
<feature type="region of interest" description="Disordered" evidence="5">
    <location>
        <begin position="87"/>
        <end position="118"/>
    </location>
</feature>
<feature type="compositionally biased region" description="Polar residues" evidence="5">
    <location>
        <begin position="1"/>
        <end position="14"/>
    </location>
</feature>
<keyword evidence="3" id="KW-0418">Kinase</keyword>
<accession>A0A815KAU4</accession>
<dbReference type="Pfam" id="PF00069">
    <property type="entry name" value="Pkinase"/>
    <property type="match status" value="1"/>
</dbReference>
<evidence type="ECO:0000256" key="3">
    <source>
        <dbReference type="ARBA" id="ARBA00022777"/>
    </source>
</evidence>
<dbReference type="PROSITE" id="PS00109">
    <property type="entry name" value="PROTEIN_KINASE_TYR"/>
    <property type="match status" value="1"/>
</dbReference>
<dbReference type="GO" id="GO:0004713">
    <property type="term" value="F:protein tyrosine kinase activity"/>
    <property type="evidence" value="ECO:0007669"/>
    <property type="project" value="InterPro"/>
</dbReference>
<dbReference type="GO" id="GO:0004674">
    <property type="term" value="F:protein serine/threonine kinase activity"/>
    <property type="evidence" value="ECO:0007669"/>
    <property type="project" value="UniProtKB-KW"/>
</dbReference>
<dbReference type="InterPro" id="IPR000719">
    <property type="entry name" value="Prot_kinase_dom"/>
</dbReference>
<dbReference type="SUPFAM" id="SSF56112">
    <property type="entry name" value="Protein kinase-like (PK-like)"/>
    <property type="match status" value="1"/>
</dbReference>
<organism evidence="7 8">
    <name type="scientific">Adineta ricciae</name>
    <name type="common">Rotifer</name>
    <dbReference type="NCBI Taxonomy" id="249248"/>
    <lineage>
        <taxon>Eukaryota</taxon>
        <taxon>Metazoa</taxon>
        <taxon>Spiralia</taxon>
        <taxon>Gnathifera</taxon>
        <taxon>Rotifera</taxon>
        <taxon>Eurotatoria</taxon>
        <taxon>Bdelloidea</taxon>
        <taxon>Adinetida</taxon>
        <taxon>Adinetidae</taxon>
        <taxon>Adineta</taxon>
    </lineage>
</organism>
<reference evidence="7" key="1">
    <citation type="submission" date="2021-02" db="EMBL/GenBank/DDBJ databases">
        <authorList>
            <person name="Nowell W R."/>
        </authorList>
    </citation>
    <scope>NUCLEOTIDE SEQUENCE</scope>
</reference>
<dbReference type="PROSITE" id="PS50011">
    <property type="entry name" value="PROTEIN_KINASE_DOM"/>
    <property type="match status" value="1"/>
</dbReference>
<evidence type="ECO:0000256" key="2">
    <source>
        <dbReference type="ARBA" id="ARBA00022741"/>
    </source>
</evidence>
<name>A0A815KAU4_ADIRI</name>
<feature type="region of interest" description="Disordered" evidence="5">
    <location>
        <begin position="921"/>
        <end position="952"/>
    </location>
</feature>
<dbReference type="Gene3D" id="1.10.510.10">
    <property type="entry name" value="Transferase(Phosphotransferase) domain 1"/>
    <property type="match status" value="1"/>
</dbReference>
<sequence length="1595" mass="185563">MTDRGQQVRPNTSSKSRRRAQIDRRRTNPSTRVNDQLPHGNDTSLEHSSTNVDNDFIKVFIANLTSDGDDPPLSPVNETSSVIETLLSSQSGGKSSKSNRFDGKGNSNRRGLSTGDERRDELTKLMKNLYKNCFEFDSKSNANSIADNFINSDKRKQYSTSLWYELKMFFNGNNKLDEHGIERERHSIDHLRKKLLDEFDSSFSQCNFEQLNYHQSPTIQRRHLCEHHLNHCHDVEKSMQNLFDQWDAILSLFPSYSALEQYDKRFNPSTKEGRIFYEKLSIFQAWFNLHSEINRLISVLGRLMSCTQCYMWPHHTPSSTNRVNDTISRPQTPSSTSSNEQKDFIAGSPPSNPLLLESRTRRQNTLTSMSSVDSMYQPSLSSSSSLMDYYYRYVDDQVTHARIELVGSIFRSKHGPLLQRLRYTYRKIHKCTSSIFDDILKNSPFLPANLIPNDYLLDAKPDKLIDEFLILHKQLQEQKNPQIVANKTKKKPVGIYLDNCNNILHRFDQNPTLTSSTFAPVPAPTLVLKLVSHDRSILKRQSYFLDYLDPTSYPHLPGSTLFPDPCLFLEPSPSNLYSQLTSDQDLPIGKMLTICHRLYDKHVWVDSGRFSDMCDIFHLPSLYPQYVFLVQIPLDLIIAWHRYHQDKKMEQTPTTGALLLLIDECKILIHSATLIRQYVKLMITDTFEKAELRLIEDELAQFDQHIIETIYEIMTYIERYIGISLPSYSFHNCIILLKEQWKSLRKYATMMNIEEIIGEKFLNIYSTIINRFREYVDVFHSVIPSAEPMIIEHIKKKMNKKYQKKLTMTLLREAKAIYEDCALTINIYLQRPVCKRFLLILKTAGFERIKFETSRTTSKEIYSIYDILACENHHPHRAHSSKKDSSSLSKCLLFAPAEYFKDVPSKIQLIRTLSSSFRINANNNSTNESTDDQLPPQQQSSPTSAQQPTFPTIENSPPLVYILCVPITEELESEWRGMTHIIPENKTLTSISPLHIHWKTTTIFLLTQQTTNLDKFEESFKERLGKINIQQSDLYNFENSEKQPLQKRSCFEKIDNSMRTLAHSILNLSNCIASNVENFEQLIDQIHTRDYVHTEERAFAFGMDMVRETSFYATQCEHETLKTQAERQLSFGNYWLNFVRKKKATTTSKYLIPIPMWLLPGIHFLRHICSLQFTTHIDNNLFSEFYDNMRQTIKYLNSPNENSNRTVYPSKLTKYSPMKKRRGNQQSSNKVRLTRIEQIERMDKRIDRRRFNEDLIGKIKCVSKVSSLTKKKEDDLAHFKIRDFHKLNLLSCGQFATTYKCWVNRNGKKETLCYKQYKIQPNDAQAIDKVLELMPLMHIEHENLIKYHGIALEHDHILFFMEYCSHGTIAQLLLGNSLPSSYTDTRRSSYPLSSSLNESSSFDKGFVQMPGGYVLLREFVVQRYLRQLLSALSCLHKKDIIHRDIRNVNIFLADSSRQSIKLGDVNFVYDFKFMQKQSSLLDVEDVTNIRESIVFYAPETITQYITTTKSDIWSLGCTMIHMLTGRIPWSNPAIASRLYYFKILKLIADGDQPTIPMSLNLSNECIHFLEQCIQHDPSRRLSSHELLEHPFIKEE</sequence>
<dbReference type="Proteomes" id="UP000663828">
    <property type="component" value="Unassembled WGS sequence"/>
</dbReference>
<keyword evidence="4" id="KW-0067">ATP-binding</keyword>
<keyword evidence="1" id="KW-0808">Transferase</keyword>
<dbReference type="GO" id="GO:0035556">
    <property type="term" value="P:intracellular signal transduction"/>
    <property type="evidence" value="ECO:0007669"/>
    <property type="project" value="UniProtKB-ARBA"/>
</dbReference>
<evidence type="ECO:0000313" key="7">
    <source>
        <dbReference type="EMBL" id="CAF1390407.1"/>
    </source>
</evidence>
<feature type="compositionally biased region" description="Polar residues" evidence="5">
    <location>
        <begin position="318"/>
        <end position="339"/>
    </location>
</feature>
<keyword evidence="8" id="KW-1185">Reference proteome</keyword>
<evidence type="ECO:0000256" key="1">
    <source>
        <dbReference type="ARBA" id="ARBA00022679"/>
    </source>
</evidence>
<feature type="compositionally biased region" description="Low complexity" evidence="5">
    <location>
        <begin position="932"/>
        <end position="952"/>
    </location>
</feature>
<evidence type="ECO:0000256" key="5">
    <source>
        <dbReference type="SAM" id="MobiDB-lite"/>
    </source>
</evidence>
<evidence type="ECO:0000313" key="8">
    <source>
        <dbReference type="Proteomes" id="UP000663828"/>
    </source>
</evidence>
<feature type="region of interest" description="Disordered" evidence="5">
    <location>
        <begin position="1"/>
        <end position="49"/>
    </location>
</feature>
<dbReference type="PANTHER" id="PTHR48016">
    <property type="entry name" value="MAP KINASE KINASE KINASE SSK2-RELATED-RELATED"/>
    <property type="match status" value="1"/>
</dbReference>
<dbReference type="InterPro" id="IPR011009">
    <property type="entry name" value="Kinase-like_dom_sf"/>
</dbReference>
<feature type="domain" description="Protein kinase" evidence="6">
    <location>
        <begin position="1284"/>
        <end position="1592"/>
    </location>
</feature>
<comment type="caution">
    <text evidence="7">The sequence shown here is derived from an EMBL/GenBank/DDBJ whole genome shotgun (WGS) entry which is preliminary data.</text>
</comment>
<proteinExistence type="predicted"/>
<feature type="compositionally biased region" description="Low complexity" evidence="5">
    <location>
        <begin position="88"/>
        <end position="98"/>
    </location>
</feature>
<dbReference type="InterPro" id="IPR008266">
    <property type="entry name" value="Tyr_kinase_AS"/>
</dbReference>
<dbReference type="GO" id="GO:0005524">
    <property type="term" value="F:ATP binding"/>
    <property type="evidence" value="ECO:0007669"/>
    <property type="project" value="UniProtKB-KW"/>
</dbReference>
<dbReference type="SMART" id="SM00219">
    <property type="entry name" value="TyrKc"/>
    <property type="match status" value="1"/>
</dbReference>
<dbReference type="InterPro" id="IPR020635">
    <property type="entry name" value="Tyr_kinase_cat_dom"/>
</dbReference>
<gene>
    <name evidence="7" type="ORF">XAT740_LOCUS33571</name>
</gene>